<reference evidence="6" key="1">
    <citation type="journal article" date="2015" name="MBio">
        <title>Genome-Resolved Metagenomic Analysis Reveals Roles for Candidate Phyla and Other Microbial Community Members in Biogeochemical Transformations in Oil Reservoirs.</title>
        <authorList>
            <person name="Hu P."/>
            <person name="Tom L."/>
            <person name="Singh A."/>
            <person name="Thomas B.C."/>
            <person name="Baker B.J."/>
            <person name="Piceno Y.M."/>
            <person name="Andersen G.L."/>
            <person name="Banfield J.F."/>
        </authorList>
    </citation>
    <scope>NUCLEOTIDE SEQUENCE [LARGE SCALE GENOMIC DNA]</scope>
</reference>
<evidence type="ECO:0000259" key="4">
    <source>
        <dbReference type="Pfam" id="PF03328"/>
    </source>
</evidence>
<name>A0A101HZQ0_UNCT6</name>
<dbReference type="InterPro" id="IPR040442">
    <property type="entry name" value="Pyrv_kinase-like_dom_sf"/>
</dbReference>
<sequence length="251" mass="27103">MAVKKLREGKRIVGTMIRMVRNPAIAQIAYRAGLDFIMFDLEHGPYSMETVSDIAKVARSIGLGIFARVPELAKGYISRIMDAGIQGVMVPMISTPEEAKKLVKWSRYAPVGNRGLGSNGGLSDFAGMGSDATTFMKHQNELTLAIAQIETAEAIDNIDAIASVEGIDVLLIGPNDLAISLGVPGDITGELNQAAIGKVADAADKYHKVFAIHGSDALLEKWDFRMKMVMSSLDISILQSGFSSIVKKYKR</sequence>
<comment type="similarity">
    <text evidence="1">Belongs to the HpcH/HpaI aldolase family.</text>
</comment>
<dbReference type="GO" id="GO:0005737">
    <property type="term" value="C:cytoplasm"/>
    <property type="evidence" value="ECO:0007669"/>
    <property type="project" value="TreeGrafter"/>
</dbReference>
<dbReference type="Pfam" id="PF03328">
    <property type="entry name" value="HpcH_HpaI"/>
    <property type="match status" value="1"/>
</dbReference>
<dbReference type="GO" id="GO:0046872">
    <property type="term" value="F:metal ion binding"/>
    <property type="evidence" value="ECO:0007669"/>
    <property type="project" value="UniProtKB-KW"/>
</dbReference>
<organism evidence="5 6">
    <name type="scientific">candidate division TA06 bacterium 34_109</name>
    <dbReference type="NCBI Taxonomy" id="1635277"/>
    <lineage>
        <taxon>Bacteria</taxon>
        <taxon>Bacteria division TA06</taxon>
    </lineage>
</organism>
<evidence type="ECO:0000256" key="2">
    <source>
        <dbReference type="ARBA" id="ARBA00022723"/>
    </source>
</evidence>
<dbReference type="Proteomes" id="UP000053467">
    <property type="component" value="Unassembled WGS sequence"/>
</dbReference>
<accession>A0A101HZQ0</accession>
<evidence type="ECO:0000256" key="1">
    <source>
        <dbReference type="ARBA" id="ARBA00005568"/>
    </source>
</evidence>
<dbReference type="SUPFAM" id="SSF51621">
    <property type="entry name" value="Phosphoenolpyruvate/pyruvate domain"/>
    <property type="match status" value="1"/>
</dbReference>
<evidence type="ECO:0000313" key="6">
    <source>
        <dbReference type="Proteomes" id="UP000053467"/>
    </source>
</evidence>
<proteinExistence type="inferred from homology"/>
<protein>
    <submittedName>
        <fullName evidence="5">HpcH/HpaI aldolase</fullName>
    </submittedName>
</protein>
<dbReference type="EMBL" id="LGGX01000021">
    <property type="protein sequence ID" value="KUK86361.1"/>
    <property type="molecule type" value="Genomic_DNA"/>
</dbReference>
<feature type="domain" description="HpcH/HpaI aldolase/citrate lyase" evidence="4">
    <location>
        <begin position="21"/>
        <end position="205"/>
    </location>
</feature>
<keyword evidence="3" id="KW-0456">Lyase</keyword>
<gene>
    <name evidence="5" type="ORF">XE03_1556</name>
</gene>
<dbReference type="PANTHER" id="PTHR30502">
    <property type="entry name" value="2-KETO-3-DEOXY-L-RHAMNONATE ALDOLASE"/>
    <property type="match status" value="1"/>
</dbReference>
<dbReference type="GO" id="GO:0016832">
    <property type="term" value="F:aldehyde-lyase activity"/>
    <property type="evidence" value="ECO:0007669"/>
    <property type="project" value="TreeGrafter"/>
</dbReference>
<evidence type="ECO:0000256" key="3">
    <source>
        <dbReference type="ARBA" id="ARBA00023239"/>
    </source>
</evidence>
<comment type="caution">
    <text evidence="5">The sequence shown here is derived from an EMBL/GenBank/DDBJ whole genome shotgun (WGS) entry which is preliminary data.</text>
</comment>
<dbReference type="Gene3D" id="3.20.20.60">
    <property type="entry name" value="Phosphoenolpyruvate-binding domains"/>
    <property type="match status" value="1"/>
</dbReference>
<dbReference type="InterPro" id="IPR005000">
    <property type="entry name" value="Aldolase/citrate-lyase_domain"/>
</dbReference>
<evidence type="ECO:0000313" key="5">
    <source>
        <dbReference type="EMBL" id="KUK86361.1"/>
    </source>
</evidence>
<dbReference type="AlphaFoldDB" id="A0A101HZQ0"/>
<dbReference type="InterPro" id="IPR015813">
    <property type="entry name" value="Pyrv/PenolPyrv_kinase-like_dom"/>
</dbReference>
<dbReference type="InterPro" id="IPR050251">
    <property type="entry name" value="HpcH-HpaI_aldolase"/>
</dbReference>
<dbReference type="PANTHER" id="PTHR30502:SF0">
    <property type="entry name" value="PHOSPHOENOLPYRUVATE CARBOXYLASE FAMILY PROTEIN"/>
    <property type="match status" value="1"/>
</dbReference>
<keyword evidence="2" id="KW-0479">Metal-binding</keyword>